<dbReference type="Proteomes" id="UP000298663">
    <property type="component" value="Unassembled WGS sequence"/>
</dbReference>
<gene>
    <name evidence="1" type="ORF">L596_008911</name>
</gene>
<protein>
    <submittedName>
        <fullName evidence="1">Uncharacterized protein</fullName>
    </submittedName>
</protein>
<organism evidence="1 2">
    <name type="scientific">Steinernema carpocapsae</name>
    <name type="common">Entomopathogenic nematode</name>
    <dbReference type="NCBI Taxonomy" id="34508"/>
    <lineage>
        <taxon>Eukaryota</taxon>
        <taxon>Metazoa</taxon>
        <taxon>Ecdysozoa</taxon>
        <taxon>Nematoda</taxon>
        <taxon>Chromadorea</taxon>
        <taxon>Rhabditida</taxon>
        <taxon>Tylenchina</taxon>
        <taxon>Panagrolaimomorpha</taxon>
        <taxon>Strongyloidoidea</taxon>
        <taxon>Steinernematidae</taxon>
        <taxon>Steinernema</taxon>
    </lineage>
</organism>
<keyword evidence="2" id="KW-1185">Reference proteome</keyword>
<accession>A0A4U5PE32</accession>
<reference evidence="1 2" key="2">
    <citation type="journal article" date="2019" name="G3 (Bethesda)">
        <title>Hybrid Assembly of the Genome of the Entomopathogenic Nematode Steinernema carpocapsae Identifies the X-Chromosome.</title>
        <authorList>
            <person name="Serra L."/>
            <person name="Macchietto M."/>
            <person name="Macias-Munoz A."/>
            <person name="McGill C.J."/>
            <person name="Rodriguez I.M."/>
            <person name="Rodriguez B."/>
            <person name="Murad R."/>
            <person name="Mortazavi A."/>
        </authorList>
    </citation>
    <scope>NUCLEOTIDE SEQUENCE [LARGE SCALE GENOMIC DNA]</scope>
    <source>
        <strain evidence="1 2">ALL</strain>
    </source>
</reference>
<comment type="caution">
    <text evidence="1">The sequence shown here is derived from an EMBL/GenBank/DDBJ whole genome shotgun (WGS) entry which is preliminary data.</text>
</comment>
<reference evidence="1 2" key="1">
    <citation type="journal article" date="2015" name="Genome Biol.">
        <title>Comparative genomics of Steinernema reveals deeply conserved gene regulatory networks.</title>
        <authorList>
            <person name="Dillman A.R."/>
            <person name="Macchietto M."/>
            <person name="Porter C.F."/>
            <person name="Rogers A."/>
            <person name="Williams B."/>
            <person name="Antoshechkin I."/>
            <person name="Lee M.M."/>
            <person name="Goodwin Z."/>
            <person name="Lu X."/>
            <person name="Lewis E.E."/>
            <person name="Goodrich-Blair H."/>
            <person name="Stock S.P."/>
            <person name="Adams B.J."/>
            <person name="Sternberg P.W."/>
            <person name="Mortazavi A."/>
        </authorList>
    </citation>
    <scope>NUCLEOTIDE SEQUENCE [LARGE SCALE GENOMIC DNA]</scope>
    <source>
        <strain evidence="1 2">ALL</strain>
    </source>
</reference>
<dbReference type="EMBL" id="AZBU02000002">
    <property type="protein sequence ID" value="TKR94650.1"/>
    <property type="molecule type" value="Genomic_DNA"/>
</dbReference>
<evidence type="ECO:0000313" key="1">
    <source>
        <dbReference type="EMBL" id="TKR94650.1"/>
    </source>
</evidence>
<proteinExistence type="predicted"/>
<dbReference type="AlphaFoldDB" id="A0A4U5PE32"/>
<sequence length="147" mass="16993">MSKEQDSLFIQFKAQQHARCCPKTLLGATFSLVATNKPQNCIKERLYIQNLHIRNEDLLRPVRRGFRRHSGSTATAARWNFSASSRRLFASPDQNSVFSRRRRNSARVFSTSQRRFVRSSGHRRPEFSAVPRGFFRSSGFRHSCSLS</sequence>
<name>A0A4U5PE32_STECR</name>
<evidence type="ECO:0000313" key="2">
    <source>
        <dbReference type="Proteomes" id="UP000298663"/>
    </source>
</evidence>